<evidence type="ECO:0000313" key="8">
    <source>
        <dbReference type="Proteomes" id="UP000887568"/>
    </source>
</evidence>
<dbReference type="CDD" id="cd00637">
    <property type="entry name" value="7tm_classA_rhodopsin-like"/>
    <property type="match status" value="1"/>
</dbReference>
<feature type="transmembrane region" description="Helical" evidence="5">
    <location>
        <begin position="232"/>
        <end position="259"/>
    </location>
</feature>
<dbReference type="Proteomes" id="UP000887568">
    <property type="component" value="Unplaced"/>
</dbReference>
<dbReference type="GO" id="GO:0004930">
    <property type="term" value="F:G protein-coupled receptor activity"/>
    <property type="evidence" value="ECO:0007669"/>
    <property type="project" value="InterPro"/>
</dbReference>
<evidence type="ECO:0000256" key="5">
    <source>
        <dbReference type="SAM" id="Phobius"/>
    </source>
</evidence>
<feature type="domain" description="G-protein coupled receptors family 1 profile" evidence="6">
    <location>
        <begin position="19"/>
        <end position="287"/>
    </location>
</feature>
<dbReference type="OrthoDB" id="5859976at2759"/>
<feature type="transmembrane region" description="Helical" evidence="5">
    <location>
        <begin position="136"/>
        <end position="164"/>
    </location>
</feature>
<dbReference type="RefSeq" id="XP_038064305.1">
    <property type="nucleotide sequence ID" value="XM_038208377.1"/>
</dbReference>
<sequence>MYAVFEALFSVVGSLGFIGNVLVCVTICYTKALHSITNLFILNLAVADALASVAHIAVPFAFHHFDVELLSLNKDNVTTTCTPELVFWYDVIWVVHYLGAAFVAHSVLGLTLTTYERFIGIVRPLHYTSYFSQRKIVVMLLAMWVTPLVVELPRFVYTIIAYWHRNCVSAKDSDEYYYTFSILSMVLLAGPTGAMVWMYVQILKNLKQGAKNLQQLGVKGSAKELLEAHKKVTVAMAVITAAFFILVLPAKIFQIVIAVNSEVQSLALLQTSILLVVLNSAINPVLYGFKYKQLRESFVSMVMGKCRKLKRQNHVEQAPRVEMVQTVS</sequence>
<proteinExistence type="predicted"/>
<dbReference type="SUPFAM" id="SSF81321">
    <property type="entry name" value="Family A G protein-coupled receptor-like"/>
    <property type="match status" value="1"/>
</dbReference>
<dbReference type="GO" id="GO:0016020">
    <property type="term" value="C:membrane"/>
    <property type="evidence" value="ECO:0007669"/>
    <property type="project" value="UniProtKB-SubCell"/>
</dbReference>
<feature type="transmembrane region" description="Helical" evidence="5">
    <location>
        <begin position="265"/>
        <end position="289"/>
    </location>
</feature>
<dbReference type="AlphaFoldDB" id="A0A914AJZ6"/>
<evidence type="ECO:0000259" key="6">
    <source>
        <dbReference type="PROSITE" id="PS50262"/>
    </source>
</evidence>
<dbReference type="PANTHER" id="PTHR45698:SF1">
    <property type="entry name" value="TRACE AMINE-ASSOCIATED RECEPTOR 13C-LIKE"/>
    <property type="match status" value="1"/>
</dbReference>
<dbReference type="PANTHER" id="PTHR45698">
    <property type="entry name" value="TRACE AMINE-ASSOCIATED RECEPTOR 19N-RELATED"/>
    <property type="match status" value="1"/>
</dbReference>
<evidence type="ECO:0000256" key="4">
    <source>
        <dbReference type="ARBA" id="ARBA00023136"/>
    </source>
</evidence>
<evidence type="ECO:0000256" key="2">
    <source>
        <dbReference type="ARBA" id="ARBA00022692"/>
    </source>
</evidence>
<organism evidence="7 8">
    <name type="scientific">Patiria miniata</name>
    <name type="common">Bat star</name>
    <name type="synonym">Asterina miniata</name>
    <dbReference type="NCBI Taxonomy" id="46514"/>
    <lineage>
        <taxon>Eukaryota</taxon>
        <taxon>Metazoa</taxon>
        <taxon>Echinodermata</taxon>
        <taxon>Eleutherozoa</taxon>
        <taxon>Asterozoa</taxon>
        <taxon>Asteroidea</taxon>
        <taxon>Valvatacea</taxon>
        <taxon>Valvatida</taxon>
        <taxon>Asterinidae</taxon>
        <taxon>Patiria</taxon>
    </lineage>
</organism>
<dbReference type="EnsemblMetazoa" id="XM_038208377.1">
    <property type="protein sequence ID" value="XP_038064305.1"/>
    <property type="gene ID" value="LOC119734808"/>
</dbReference>
<name>A0A914AJZ6_PATMI</name>
<dbReference type="Pfam" id="PF00001">
    <property type="entry name" value="7tm_1"/>
    <property type="match status" value="1"/>
</dbReference>
<reference evidence="7" key="1">
    <citation type="submission" date="2022-11" db="UniProtKB">
        <authorList>
            <consortium name="EnsemblMetazoa"/>
        </authorList>
    </citation>
    <scope>IDENTIFICATION</scope>
</reference>
<evidence type="ECO:0000256" key="1">
    <source>
        <dbReference type="ARBA" id="ARBA00004370"/>
    </source>
</evidence>
<keyword evidence="2 5" id="KW-0812">Transmembrane</keyword>
<dbReference type="OMA" id="CRIWRIV"/>
<feature type="transmembrane region" description="Helical" evidence="5">
    <location>
        <begin position="94"/>
        <end position="115"/>
    </location>
</feature>
<evidence type="ECO:0000256" key="3">
    <source>
        <dbReference type="ARBA" id="ARBA00022989"/>
    </source>
</evidence>
<dbReference type="InterPro" id="IPR017452">
    <property type="entry name" value="GPCR_Rhodpsn_7TM"/>
</dbReference>
<feature type="transmembrane region" description="Helical" evidence="5">
    <location>
        <begin position="41"/>
        <end position="62"/>
    </location>
</feature>
<dbReference type="GeneID" id="119734808"/>
<keyword evidence="4 5" id="KW-0472">Membrane</keyword>
<protein>
    <recommendedName>
        <fullName evidence="6">G-protein coupled receptors family 1 profile domain-containing protein</fullName>
    </recommendedName>
</protein>
<dbReference type="InterPro" id="IPR000276">
    <property type="entry name" value="GPCR_Rhodpsn"/>
</dbReference>
<keyword evidence="8" id="KW-1185">Reference proteome</keyword>
<accession>A0A914AJZ6</accession>
<dbReference type="PRINTS" id="PR00237">
    <property type="entry name" value="GPCRRHODOPSN"/>
</dbReference>
<comment type="subcellular location">
    <subcellularLocation>
        <location evidence="1">Membrane</location>
    </subcellularLocation>
</comment>
<feature type="transmembrane region" description="Helical" evidence="5">
    <location>
        <begin position="176"/>
        <end position="200"/>
    </location>
</feature>
<dbReference type="PROSITE" id="PS50262">
    <property type="entry name" value="G_PROTEIN_RECEP_F1_2"/>
    <property type="match status" value="1"/>
</dbReference>
<feature type="transmembrane region" description="Helical" evidence="5">
    <location>
        <begin position="6"/>
        <end position="29"/>
    </location>
</feature>
<keyword evidence="3 5" id="KW-1133">Transmembrane helix</keyword>
<evidence type="ECO:0000313" key="7">
    <source>
        <dbReference type="EnsemblMetazoa" id="XP_038064305.1"/>
    </source>
</evidence>
<dbReference type="Gene3D" id="1.20.1070.10">
    <property type="entry name" value="Rhodopsin 7-helix transmembrane proteins"/>
    <property type="match status" value="1"/>
</dbReference>